<accession>A0A4C1ZAM9</accession>
<sequence length="308" mass="33342">MKAGAAGGGRAAAAGPAEMSRRAQRRDGHAADPGPSLLNLPTVITVLGAARPRARPVLCVIAPRVCPANTSPRRLSMNTGVDKTVKSSKCPVSCAVSVDLVPFSARFSLALTKGSAEQRSSLGRARCKQGPKRPPAAANGQFVRSSRADLGRLRPAPKESPLRYKCRELIYLCNYKKKCFIFVQVAAVRARRTSPPLRDTRRPRPLPPSLLSVVKFNFRYARICQAGARAAGGGASRRNMPRSKLCQFVCRAKLTRSNLRVSPRDLREIGARGPRRISGEIRRCAATAAPLPPPPPTHFDSVVHDYIL</sequence>
<feature type="region of interest" description="Disordered" evidence="1">
    <location>
        <begin position="120"/>
        <end position="141"/>
    </location>
</feature>
<dbReference type="AlphaFoldDB" id="A0A4C1ZAM9"/>
<evidence type="ECO:0000313" key="2">
    <source>
        <dbReference type="EMBL" id="GBP85841.1"/>
    </source>
</evidence>
<keyword evidence="3" id="KW-1185">Reference proteome</keyword>
<dbReference type="Proteomes" id="UP000299102">
    <property type="component" value="Unassembled WGS sequence"/>
</dbReference>
<name>A0A4C1ZAM9_EUMVA</name>
<organism evidence="2 3">
    <name type="scientific">Eumeta variegata</name>
    <name type="common">Bagworm moth</name>
    <name type="synonym">Eumeta japonica</name>
    <dbReference type="NCBI Taxonomy" id="151549"/>
    <lineage>
        <taxon>Eukaryota</taxon>
        <taxon>Metazoa</taxon>
        <taxon>Ecdysozoa</taxon>
        <taxon>Arthropoda</taxon>
        <taxon>Hexapoda</taxon>
        <taxon>Insecta</taxon>
        <taxon>Pterygota</taxon>
        <taxon>Neoptera</taxon>
        <taxon>Endopterygota</taxon>
        <taxon>Lepidoptera</taxon>
        <taxon>Glossata</taxon>
        <taxon>Ditrysia</taxon>
        <taxon>Tineoidea</taxon>
        <taxon>Psychidae</taxon>
        <taxon>Oiketicinae</taxon>
        <taxon>Eumeta</taxon>
    </lineage>
</organism>
<dbReference type="EMBL" id="BGZK01001763">
    <property type="protein sequence ID" value="GBP85841.1"/>
    <property type="molecule type" value="Genomic_DNA"/>
</dbReference>
<protein>
    <submittedName>
        <fullName evidence="2">Uncharacterized protein</fullName>
    </submittedName>
</protein>
<reference evidence="2 3" key="1">
    <citation type="journal article" date="2019" name="Commun. Biol.">
        <title>The bagworm genome reveals a unique fibroin gene that provides high tensile strength.</title>
        <authorList>
            <person name="Kono N."/>
            <person name="Nakamura H."/>
            <person name="Ohtoshi R."/>
            <person name="Tomita M."/>
            <person name="Numata K."/>
            <person name="Arakawa K."/>
        </authorList>
    </citation>
    <scope>NUCLEOTIDE SEQUENCE [LARGE SCALE GENOMIC DNA]</scope>
</reference>
<feature type="compositionally biased region" description="Gly residues" evidence="1">
    <location>
        <begin position="1"/>
        <end position="10"/>
    </location>
</feature>
<feature type="region of interest" description="Disordered" evidence="1">
    <location>
        <begin position="1"/>
        <end position="35"/>
    </location>
</feature>
<feature type="compositionally biased region" description="Basic and acidic residues" evidence="1">
    <location>
        <begin position="19"/>
        <end position="30"/>
    </location>
</feature>
<proteinExistence type="predicted"/>
<evidence type="ECO:0000313" key="3">
    <source>
        <dbReference type="Proteomes" id="UP000299102"/>
    </source>
</evidence>
<comment type="caution">
    <text evidence="2">The sequence shown here is derived from an EMBL/GenBank/DDBJ whole genome shotgun (WGS) entry which is preliminary data.</text>
</comment>
<evidence type="ECO:0000256" key="1">
    <source>
        <dbReference type="SAM" id="MobiDB-lite"/>
    </source>
</evidence>
<gene>
    <name evidence="2" type="ORF">EVAR_68114_1</name>
</gene>